<gene>
    <name evidence="1" type="ordered locus">M301_2339</name>
</gene>
<sequence>MDSADKLNQIVIRSKEFEAEMFHIFESISFPSDNKSDTVIAIFNIAQEHALALRELTQMQLLTSAMAMLRLQYEAVVREVWVLYIASDIEINKLSAPLTKENEQIASNGIPSFSEMMKAIEKKGPVGLHRHLSAFKDNSWRALNSFIHSGIHAVSRHKSGYPVDLLYANIQQSNNLSHMSAIGLAELSKNSSLTMSIATLYKKYGDCMLLE</sequence>
<dbReference type="Pfam" id="PF22491">
    <property type="entry name" value="DUF6988"/>
    <property type="match status" value="1"/>
</dbReference>
<dbReference type="eggNOG" id="ENOG50313IZ">
    <property type="taxonomic scope" value="Bacteria"/>
</dbReference>
<evidence type="ECO:0000313" key="2">
    <source>
        <dbReference type="Proteomes" id="UP000000383"/>
    </source>
</evidence>
<dbReference type="KEGG" id="meh:M301_2339"/>
<dbReference type="Proteomes" id="UP000000383">
    <property type="component" value="Chromosome"/>
</dbReference>
<reference evidence="1 2" key="2">
    <citation type="journal article" date="2011" name="J. Bacteriol.">
        <title>Genomes of three methylotrophs from a single niche uncover genetic and metabolic divergence of Methylophilaceae.</title>
        <authorList>
            <person name="Lapidus A."/>
            <person name="Clum A."/>
            <person name="Labutti K."/>
            <person name="Kaluzhnaya M.G."/>
            <person name="Lim S."/>
            <person name="Beck D.A."/>
            <person name="Glavina Del Rio T."/>
            <person name="Nolan M."/>
            <person name="Mavromatis K."/>
            <person name="Huntemann M."/>
            <person name="Lucas S."/>
            <person name="Lidstrom M.E."/>
            <person name="Ivanova N."/>
            <person name="Chistoserdova L."/>
        </authorList>
    </citation>
    <scope>NUCLEOTIDE SEQUENCE [LARGE SCALE GENOMIC DNA]</scope>
    <source>
        <strain evidence="1 2">301</strain>
    </source>
</reference>
<dbReference type="InterPro" id="IPR054257">
    <property type="entry name" value="DUF6988"/>
</dbReference>
<dbReference type="EMBL" id="CP002056">
    <property type="protein sequence ID" value="ADI30702.1"/>
    <property type="molecule type" value="Genomic_DNA"/>
</dbReference>
<protein>
    <submittedName>
        <fullName evidence="1">Uncharacterized protein</fullName>
    </submittedName>
</protein>
<organism evidence="1 2">
    <name type="scientific">Methylotenera versatilis (strain 301)</name>
    <dbReference type="NCBI Taxonomy" id="666681"/>
    <lineage>
        <taxon>Bacteria</taxon>
        <taxon>Pseudomonadati</taxon>
        <taxon>Pseudomonadota</taxon>
        <taxon>Betaproteobacteria</taxon>
        <taxon>Nitrosomonadales</taxon>
        <taxon>Methylophilaceae</taxon>
        <taxon>Methylotenera</taxon>
    </lineage>
</organism>
<reference evidence="2" key="1">
    <citation type="submission" date="2010-05" db="EMBL/GenBank/DDBJ databases">
        <title>Complete sequence of Methylotenera sp. 301.</title>
        <authorList>
            <person name="Lucas S."/>
            <person name="Copeland A."/>
            <person name="Lapidus A."/>
            <person name="Cheng J.-F."/>
            <person name="Bruce D."/>
            <person name="Goodwin L."/>
            <person name="Pitluck S."/>
            <person name="Clum A."/>
            <person name="Land M."/>
            <person name="Hauser L."/>
            <person name="Kyrpides N."/>
            <person name="Ivanova N."/>
            <person name="Chistoservova L."/>
            <person name="Kalyuzhnaya M."/>
            <person name="Woyke T."/>
        </authorList>
    </citation>
    <scope>NUCLEOTIDE SEQUENCE [LARGE SCALE GENOMIC DNA]</scope>
    <source>
        <strain evidence="2">301</strain>
    </source>
</reference>
<keyword evidence="2" id="KW-1185">Reference proteome</keyword>
<dbReference type="HOGENOM" id="CLU_102873_0_0_4"/>
<name>D7DM08_METV0</name>
<dbReference type="AlphaFoldDB" id="D7DM08"/>
<dbReference type="OrthoDB" id="6058394at2"/>
<dbReference type="RefSeq" id="WP_013149010.1">
    <property type="nucleotide sequence ID" value="NC_014207.1"/>
</dbReference>
<proteinExistence type="predicted"/>
<evidence type="ECO:0000313" key="1">
    <source>
        <dbReference type="EMBL" id="ADI30702.1"/>
    </source>
</evidence>
<accession>D7DM08</accession>